<keyword evidence="8" id="KW-0333">Golgi apparatus</keyword>
<evidence type="ECO:0000313" key="9">
    <source>
        <dbReference type="EMBL" id="ESP01909.1"/>
    </source>
</evidence>
<dbReference type="PANTHER" id="PTHR13148:SF0">
    <property type="entry name" value="POST-GPI ATTACHMENT TO PROTEINS FACTOR 3"/>
    <property type="match status" value="1"/>
</dbReference>
<dbReference type="CTD" id="20234109"/>
<dbReference type="OMA" id="DFMIEDC"/>
<feature type="signal peptide" evidence="8">
    <location>
        <begin position="1"/>
        <end position="16"/>
    </location>
</feature>
<keyword evidence="5 8" id="KW-0732">Signal</keyword>
<comment type="caution">
    <text evidence="8">Lacks conserved residue(s) required for the propagation of feature annotation.</text>
</comment>
<evidence type="ECO:0000313" key="10">
    <source>
        <dbReference type="Proteomes" id="UP000030746"/>
    </source>
</evidence>
<comment type="subcellular location">
    <subcellularLocation>
        <location evidence="1">Endomembrane system</location>
        <topology evidence="1">Multi-pass membrane protein</topology>
    </subcellularLocation>
    <subcellularLocation>
        <location evidence="8">Golgi apparatus membrane</location>
        <topology evidence="8">Multi-pass membrane protein</topology>
    </subcellularLocation>
</comment>
<name>V4AD46_LOTGI</name>
<feature type="transmembrane region" description="Helical" evidence="8">
    <location>
        <begin position="218"/>
        <end position="238"/>
    </location>
</feature>
<protein>
    <recommendedName>
        <fullName evidence="8">Post-GPI attachment to proteins factor 3</fullName>
    </recommendedName>
</protein>
<dbReference type="Pfam" id="PF04080">
    <property type="entry name" value="Per1"/>
    <property type="match status" value="1"/>
</dbReference>
<feature type="transmembrane region" description="Helical" evidence="8">
    <location>
        <begin position="130"/>
        <end position="150"/>
    </location>
</feature>
<reference evidence="9 10" key="1">
    <citation type="journal article" date="2013" name="Nature">
        <title>Insights into bilaterian evolution from three spiralian genomes.</title>
        <authorList>
            <person name="Simakov O."/>
            <person name="Marletaz F."/>
            <person name="Cho S.J."/>
            <person name="Edsinger-Gonzales E."/>
            <person name="Havlak P."/>
            <person name="Hellsten U."/>
            <person name="Kuo D.H."/>
            <person name="Larsson T."/>
            <person name="Lv J."/>
            <person name="Arendt D."/>
            <person name="Savage R."/>
            <person name="Osoegawa K."/>
            <person name="de Jong P."/>
            <person name="Grimwood J."/>
            <person name="Chapman J.A."/>
            <person name="Shapiro H."/>
            <person name="Aerts A."/>
            <person name="Otillar R.P."/>
            <person name="Terry A.Y."/>
            <person name="Boore J.L."/>
            <person name="Grigoriev I.V."/>
            <person name="Lindberg D.R."/>
            <person name="Seaver E.C."/>
            <person name="Weisblat D.A."/>
            <person name="Putnam N.H."/>
            <person name="Rokhsar D.S."/>
        </authorList>
    </citation>
    <scope>NUCLEOTIDE SEQUENCE [LARGE SCALE GENOMIC DNA]</scope>
</reference>
<evidence type="ECO:0000256" key="5">
    <source>
        <dbReference type="ARBA" id="ARBA00022729"/>
    </source>
</evidence>
<dbReference type="STRING" id="225164.V4AD46"/>
<dbReference type="GO" id="GO:0000139">
    <property type="term" value="C:Golgi membrane"/>
    <property type="evidence" value="ECO:0007669"/>
    <property type="project" value="UniProtKB-SubCell"/>
</dbReference>
<comment type="similarity">
    <text evidence="2 8">Belongs to the PGAP3 family.</text>
</comment>
<feature type="chain" id="PRO_5016486209" description="Post-GPI attachment to proteins factor 3" evidence="8">
    <location>
        <begin position="17"/>
        <end position="293"/>
    </location>
</feature>
<accession>V4AD46</accession>
<organism evidence="9 10">
    <name type="scientific">Lottia gigantea</name>
    <name type="common">Giant owl limpet</name>
    <dbReference type="NCBI Taxonomy" id="225164"/>
    <lineage>
        <taxon>Eukaryota</taxon>
        <taxon>Metazoa</taxon>
        <taxon>Spiralia</taxon>
        <taxon>Lophotrochozoa</taxon>
        <taxon>Mollusca</taxon>
        <taxon>Gastropoda</taxon>
        <taxon>Patellogastropoda</taxon>
        <taxon>Lottioidea</taxon>
        <taxon>Lottiidae</taxon>
        <taxon>Lottia</taxon>
    </lineage>
</organism>
<evidence type="ECO:0000256" key="8">
    <source>
        <dbReference type="RuleBase" id="RU365066"/>
    </source>
</evidence>
<dbReference type="GO" id="GO:0006506">
    <property type="term" value="P:GPI anchor biosynthetic process"/>
    <property type="evidence" value="ECO:0007669"/>
    <property type="project" value="UniProtKB-KW"/>
</dbReference>
<dbReference type="EMBL" id="KB200330">
    <property type="protein sequence ID" value="ESP01909.1"/>
    <property type="molecule type" value="Genomic_DNA"/>
</dbReference>
<dbReference type="HOGENOM" id="CLU_032917_1_0_1"/>
<evidence type="ECO:0000256" key="2">
    <source>
        <dbReference type="ARBA" id="ARBA00006387"/>
    </source>
</evidence>
<feature type="transmembrane region" description="Helical" evidence="8">
    <location>
        <begin position="100"/>
        <end position="118"/>
    </location>
</feature>
<dbReference type="InterPro" id="IPR007217">
    <property type="entry name" value="Per1-like"/>
</dbReference>
<evidence type="ECO:0000256" key="7">
    <source>
        <dbReference type="ARBA" id="ARBA00023136"/>
    </source>
</evidence>
<gene>
    <name evidence="9" type="ORF">LOTGIDRAFT_138807</name>
</gene>
<dbReference type="KEGG" id="lgi:LOTGIDRAFT_138807"/>
<evidence type="ECO:0000256" key="4">
    <source>
        <dbReference type="ARBA" id="ARBA00022692"/>
    </source>
</evidence>
<feature type="transmembrane region" description="Helical" evidence="8">
    <location>
        <begin position="162"/>
        <end position="182"/>
    </location>
</feature>
<comment type="function">
    <text evidence="8">Involved in the lipid remodeling steps of GPI-anchor maturation.</text>
</comment>
<dbReference type="AlphaFoldDB" id="V4AD46"/>
<feature type="transmembrane region" description="Helical" evidence="8">
    <location>
        <begin position="245"/>
        <end position="265"/>
    </location>
</feature>
<keyword evidence="4 8" id="KW-0812">Transmembrane</keyword>
<keyword evidence="6 8" id="KW-1133">Transmembrane helix</keyword>
<dbReference type="Proteomes" id="UP000030746">
    <property type="component" value="Unassembled WGS sequence"/>
</dbReference>
<keyword evidence="10" id="KW-1185">Reference proteome</keyword>
<keyword evidence="3 8" id="KW-0337">GPI-anchor biosynthesis</keyword>
<dbReference type="PANTHER" id="PTHR13148">
    <property type="entry name" value="PER1-RELATED"/>
    <property type="match status" value="1"/>
</dbReference>
<feature type="transmembrane region" description="Helical" evidence="8">
    <location>
        <begin position="189"/>
        <end position="206"/>
    </location>
</feature>
<evidence type="ECO:0000256" key="1">
    <source>
        <dbReference type="ARBA" id="ARBA00004127"/>
    </source>
</evidence>
<dbReference type="GO" id="GO:0016788">
    <property type="term" value="F:hydrolase activity, acting on ester bonds"/>
    <property type="evidence" value="ECO:0007669"/>
    <property type="project" value="TreeGrafter"/>
</dbReference>
<evidence type="ECO:0000256" key="6">
    <source>
        <dbReference type="ARBA" id="ARBA00022989"/>
    </source>
</evidence>
<keyword evidence="7 8" id="KW-0472">Membrane</keyword>
<evidence type="ECO:0000256" key="3">
    <source>
        <dbReference type="ARBA" id="ARBA00022502"/>
    </source>
</evidence>
<dbReference type="OrthoDB" id="419770at2759"/>
<dbReference type="RefSeq" id="XP_009047399.1">
    <property type="nucleotide sequence ID" value="XM_009049151.1"/>
</dbReference>
<sequence>MILLLIIFLNLQECWTSVGDRSFVFQKCLETCLKSNCTDMNVFFSRQPYYLQLLHWDCSSECRYYCMWKTVDAFQKDGLPIPQFNGKWPFIRILGIQEPASTLFSLGNAACCLGIFYLRSRILPRVHMFYVWHVVAIVSLNAWICSIIFHTRDFDITEKLDYYFAFSVVCINIWAFLCRVLGTKRYIQTGIFSVIILGIYIKHIHYLHYVKLDYGYNMQVNVIFGIVNTLCWSVWAILKNKQQSYSWKCLFTMVSLSSLLLLELLDFPPLFWVLDAHAFWHAGTIPLAILWTR</sequence>
<proteinExistence type="inferred from homology"/>
<dbReference type="GeneID" id="20234109"/>
<dbReference type="GO" id="GO:0005789">
    <property type="term" value="C:endoplasmic reticulum membrane"/>
    <property type="evidence" value="ECO:0007669"/>
    <property type="project" value="TreeGrafter"/>
</dbReference>